<dbReference type="InterPro" id="IPR023168">
    <property type="entry name" value="GatB_Yqey_C_2"/>
</dbReference>
<comment type="caution">
    <text evidence="1">The sequence shown here is derived from an EMBL/GenBank/DDBJ whole genome shotgun (WGS) entry which is preliminary data.</text>
</comment>
<dbReference type="EMBL" id="LCFD01000008">
    <property type="protein sequence ID" value="KKS86591.1"/>
    <property type="molecule type" value="Genomic_DNA"/>
</dbReference>
<proteinExistence type="predicted"/>
<dbReference type="Gene3D" id="1.10.1510.10">
    <property type="entry name" value="Uncharacterised protein YqeY/AIM41 PF09424, N-terminal domain"/>
    <property type="match status" value="1"/>
</dbReference>
<evidence type="ECO:0000313" key="1">
    <source>
        <dbReference type="EMBL" id="KKS86591.1"/>
    </source>
</evidence>
<reference evidence="1 2" key="1">
    <citation type="journal article" date="2015" name="Nature">
        <title>rRNA introns, odd ribosomes, and small enigmatic genomes across a large radiation of phyla.</title>
        <authorList>
            <person name="Brown C.T."/>
            <person name="Hug L.A."/>
            <person name="Thomas B.C."/>
            <person name="Sharon I."/>
            <person name="Castelle C.J."/>
            <person name="Singh A."/>
            <person name="Wilkins M.J."/>
            <person name="Williams K.H."/>
            <person name="Banfield J.F."/>
        </authorList>
    </citation>
    <scope>NUCLEOTIDE SEQUENCE [LARGE SCALE GENOMIC DNA]</scope>
</reference>
<dbReference type="PANTHER" id="PTHR28055">
    <property type="entry name" value="ALTERED INHERITANCE OF MITOCHONDRIA PROTEIN 41, MITOCHONDRIAL"/>
    <property type="match status" value="1"/>
</dbReference>
<dbReference type="AlphaFoldDB" id="A0A0G1EU78"/>
<dbReference type="InterPro" id="IPR042184">
    <property type="entry name" value="YqeY/Aim41_N"/>
</dbReference>
<dbReference type="Gene3D" id="1.10.10.410">
    <property type="match status" value="1"/>
</dbReference>
<evidence type="ECO:0000313" key="2">
    <source>
        <dbReference type="Proteomes" id="UP000034050"/>
    </source>
</evidence>
<protein>
    <recommendedName>
        <fullName evidence="3">Glutamyl-tRNA amidotransferase</fullName>
    </recommendedName>
</protein>
<dbReference type="STRING" id="1618446.UV61_C0008G0044"/>
<dbReference type="InterPro" id="IPR003789">
    <property type="entry name" value="Asn/Gln_tRNA_amidoTrase-B-like"/>
</dbReference>
<dbReference type="SUPFAM" id="SSF89095">
    <property type="entry name" value="GatB/YqeY motif"/>
    <property type="match status" value="1"/>
</dbReference>
<dbReference type="Proteomes" id="UP000034050">
    <property type="component" value="Unassembled WGS sequence"/>
</dbReference>
<gene>
    <name evidence="1" type="ORF">UV61_C0008G0044</name>
</gene>
<name>A0A0G1EU78_9BACT</name>
<dbReference type="GO" id="GO:0016884">
    <property type="term" value="F:carbon-nitrogen ligase activity, with glutamine as amido-N-donor"/>
    <property type="evidence" value="ECO:0007669"/>
    <property type="project" value="InterPro"/>
</dbReference>
<dbReference type="PANTHER" id="PTHR28055:SF1">
    <property type="entry name" value="ALTERED INHERITANCE OF MITOCHONDRIA PROTEIN 41, MITOCHONDRIAL"/>
    <property type="match status" value="1"/>
</dbReference>
<dbReference type="Pfam" id="PF09424">
    <property type="entry name" value="YqeY"/>
    <property type="match status" value="1"/>
</dbReference>
<dbReference type="InterPro" id="IPR019004">
    <property type="entry name" value="YqeY/Aim41"/>
</dbReference>
<sequence length="148" mass="16421">MLLDDLTQDLNQSLKSGDKLRTETLRYLIAAIKKFAIDNYPPASGKELTDEDVTKVIRKQVKTHEESITAFTRGVRPDLVSKETVELAILKTYLPPEMTDEEIRLIVKSVTGSGQMQFGQVMGAVMARISGKAGGDRVGKIVKEELQK</sequence>
<accession>A0A0G1EU78</accession>
<evidence type="ECO:0008006" key="3">
    <source>
        <dbReference type="Google" id="ProtNLM"/>
    </source>
</evidence>
<organism evidence="1 2">
    <name type="scientific">Candidatus Gottesmanbacteria bacterium GW2011_GWB1_43_11</name>
    <dbReference type="NCBI Taxonomy" id="1618446"/>
    <lineage>
        <taxon>Bacteria</taxon>
        <taxon>Candidatus Gottesmaniibacteriota</taxon>
    </lineage>
</organism>